<keyword evidence="8" id="KW-1185">Reference proteome</keyword>
<feature type="transmembrane region" description="Helical" evidence="4">
    <location>
        <begin position="261"/>
        <end position="283"/>
    </location>
</feature>
<feature type="domain" description="HTH luxR-type" evidence="6">
    <location>
        <begin position="376"/>
        <end position="441"/>
    </location>
</feature>
<keyword evidence="4" id="KW-1133">Transmembrane helix</keyword>
<keyword evidence="5" id="KW-0732">Signal</keyword>
<evidence type="ECO:0000256" key="2">
    <source>
        <dbReference type="ARBA" id="ARBA00023125"/>
    </source>
</evidence>
<feature type="chain" id="PRO_5045604326" evidence="5">
    <location>
        <begin position="19"/>
        <end position="442"/>
    </location>
</feature>
<sequence>MKNKLLFILLFFVSNIFAQSDVYYFKDTTNNLTLETVKNKEFILVKKRVLEKYTNSTIWFKIPADSTTKLRYVFRINSIRANNAIAYNYNRELKKLGFQRYSSFKFSRKHPTYVKLKSNLSPHFPIELKTVEESFYKENFKYLINGFYYGIAFLVILFSINYFYFFKDKAFLYYAFLLMSLTFSFVITDGMLTYFNVDDKIIETLILFDYIFLAFCSSKFSNKFLLVDNYFPKVKRYAYVLGLGIILFVILYLIFRSNELYIILNILVFTILFMYYFISVLLFKKSVHNKIFTIGYVILLFSGLDFFVFKNFGISLFESNSSTIKVGGFVQIIALSFAVLFREKSLRKYNFFMKNEIIKFSKEIEELTNEKNLEPKNESIENLSLREREVFNLIVVGKSNKQIASEVNISVNTVKYHVKKIYGKLNIKNRKEVLIIKNSLKH</sequence>
<feature type="transmembrane region" description="Helical" evidence="4">
    <location>
        <begin position="237"/>
        <end position="255"/>
    </location>
</feature>
<evidence type="ECO:0000256" key="5">
    <source>
        <dbReference type="SAM" id="SignalP"/>
    </source>
</evidence>
<organism evidence="7 8">
    <name type="scientific">Polaribacter ponticola</name>
    <dbReference type="NCBI Taxonomy" id="2978475"/>
    <lineage>
        <taxon>Bacteria</taxon>
        <taxon>Pseudomonadati</taxon>
        <taxon>Bacteroidota</taxon>
        <taxon>Flavobacteriia</taxon>
        <taxon>Flavobacteriales</taxon>
        <taxon>Flavobacteriaceae</taxon>
    </lineage>
</organism>
<accession>A0ABT5S7W3</accession>
<dbReference type="Gene3D" id="2.60.40.2380">
    <property type="match status" value="1"/>
</dbReference>
<dbReference type="PRINTS" id="PR00038">
    <property type="entry name" value="HTHLUXR"/>
</dbReference>
<dbReference type="InterPro" id="IPR000792">
    <property type="entry name" value="Tscrpt_reg_LuxR_C"/>
</dbReference>
<feature type="signal peptide" evidence="5">
    <location>
        <begin position="1"/>
        <end position="18"/>
    </location>
</feature>
<feature type="transmembrane region" description="Helical" evidence="4">
    <location>
        <begin position="323"/>
        <end position="341"/>
    </location>
</feature>
<dbReference type="SUPFAM" id="SSF46894">
    <property type="entry name" value="C-terminal effector domain of the bipartite response regulators"/>
    <property type="match status" value="1"/>
</dbReference>
<evidence type="ECO:0000256" key="4">
    <source>
        <dbReference type="SAM" id="Phobius"/>
    </source>
</evidence>
<dbReference type="EMBL" id="JAOSLC020000003">
    <property type="protein sequence ID" value="MDD7914182.1"/>
    <property type="molecule type" value="Genomic_DNA"/>
</dbReference>
<feature type="transmembrane region" description="Helical" evidence="4">
    <location>
        <begin position="171"/>
        <end position="195"/>
    </location>
</feature>
<dbReference type="RefSeq" id="WP_265724808.1">
    <property type="nucleotide sequence ID" value="NZ_JAOSLC020000003.1"/>
</dbReference>
<name>A0ABT5S7W3_9FLAO</name>
<reference evidence="7" key="1">
    <citation type="submission" date="2023-02" db="EMBL/GenBank/DDBJ databases">
        <title>Polaribacter ponticola sp. nov., isolated from seawater.</title>
        <authorList>
            <person name="Baek J.H."/>
            <person name="Kim J.M."/>
            <person name="Choi D.G."/>
            <person name="Jeon C.O."/>
        </authorList>
    </citation>
    <scope>NUCLEOTIDE SEQUENCE</scope>
    <source>
        <strain evidence="7">MSW5</strain>
    </source>
</reference>
<proteinExistence type="predicted"/>
<evidence type="ECO:0000313" key="8">
    <source>
        <dbReference type="Proteomes" id="UP001151478"/>
    </source>
</evidence>
<dbReference type="SMART" id="SM00421">
    <property type="entry name" value="HTH_LUXR"/>
    <property type="match status" value="1"/>
</dbReference>
<comment type="caution">
    <text evidence="7">The sequence shown here is derived from an EMBL/GenBank/DDBJ whole genome shotgun (WGS) entry which is preliminary data.</text>
</comment>
<feature type="transmembrane region" description="Helical" evidence="4">
    <location>
        <begin position="146"/>
        <end position="164"/>
    </location>
</feature>
<dbReference type="InterPro" id="IPR036388">
    <property type="entry name" value="WH-like_DNA-bd_sf"/>
</dbReference>
<dbReference type="InterPro" id="IPR016032">
    <property type="entry name" value="Sig_transdc_resp-reg_C-effctor"/>
</dbReference>
<feature type="transmembrane region" description="Helical" evidence="4">
    <location>
        <begin position="201"/>
        <end position="217"/>
    </location>
</feature>
<keyword evidence="2" id="KW-0238">DNA-binding</keyword>
<keyword evidence="4" id="KW-0812">Transmembrane</keyword>
<dbReference type="PANTHER" id="PTHR44688:SF16">
    <property type="entry name" value="DNA-BINDING TRANSCRIPTIONAL ACTIVATOR DEVR_DOSR"/>
    <property type="match status" value="1"/>
</dbReference>
<gene>
    <name evidence="7" type="ORF">N5A56_006985</name>
</gene>
<evidence type="ECO:0000259" key="6">
    <source>
        <dbReference type="PROSITE" id="PS50043"/>
    </source>
</evidence>
<keyword evidence="4" id="KW-0472">Membrane</keyword>
<dbReference type="CDD" id="cd06170">
    <property type="entry name" value="LuxR_C_like"/>
    <property type="match status" value="1"/>
</dbReference>
<dbReference type="PANTHER" id="PTHR44688">
    <property type="entry name" value="DNA-BINDING TRANSCRIPTIONAL ACTIVATOR DEVR_DOSR"/>
    <property type="match status" value="1"/>
</dbReference>
<keyword evidence="3" id="KW-0804">Transcription</keyword>
<feature type="transmembrane region" description="Helical" evidence="4">
    <location>
        <begin position="295"/>
        <end position="317"/>
    </location>
</feature>
<dbReference type="InterPro" id="IPR011622">
    <property type="entry name" value="7TMR_DISM_rcpt_extracell_dom2"/>
</dbReference>
<dbReference type="Pfam" id="PF07696">
    <property type="entry name" value="7TMR-DISMED2"/>
    <property type="match status" value="1"/>
</dbReference>
<keyword evidence="1" id="KW-0805">Transcription regulation</keyword>
<dbReference type="Gene3D" id="1.10.10.10">
    <property type="entry name" value="Winged helix-like DNA-binding domain superfamily/Winged helix DNA-binding domain"/>
    <property type="match status" value="1"/>
</dbReference>
<dbReference type="Pfam" id="PF07695">
    <property type="entry name" value="7TMR-DISM_7TM"/>
    <property type="match status" value="1"/>
</dbReference>
<protein>
    <submittedName>
        <fullName evidence="7">LuxR C-terminal-related transcriptional regulator</fullName>
    </submittedName>
</protein>
<dbReference type="Pfam" id="PF00196">
    <property type="entry name" value="GerE"/>
    <property type="match status" value="1"/>
</dbReference>
<evidence type="ECO:0000313" key="7">
    <source>
        <dbReference type="EMBL" id="MDD7914182.1"/>
    </source>
</evidence>
<dbReference type="InterPro" id="IPR011623">
    <property type="entry name" value="7TMR_DISM_rcpt_extracell_dom1"/>
</dbReference>
<dbReference type="Proteomes" id="UP001151478">
    <property type="component" value="Unassembled WGS sequence"/>
</dbReference>
<evidence type="ECO:0000256" key="3">
    <source>
        <dbReference type="ARBA" id="ARBA00023163"/>
    </source>
</evidence>
<dbReference type="PROSITE" id="PS50043">
    <property type="entry name" value="HTH_LUXR_2"/>
    <property type="match status" value="1"/>
</dbReference>
<evidence type="ECO:0000256" key="1">
    <source>
        <dbReference type="ARBA" id="ARBA00023015"/>
    </source>
</evidence>